<dbReference type="EMBL" id="JBGMDY010000006">
    <property type="protein sequence ID" value="KAL2330234.1"/>
    <property type="molecule type" value="Genomic_DNA"/>
</dbReference>
<accession>A0ABD1M371</accession>
<evidence type="ECO:0000313" key="2">
    <source>
        <dbReference type="Proteomes" id="UP001603857"/>
    </source>
</evidence>
<comment type="caution">
    <text evidence="1">The sequence shown here is derived from an EMBL/GenBank/DDBJ whole genome shotgun (WGS) entry which is preliminary data.</text>
</comment>
<gene>
    <name evidence="1" type="ORF">Fmac_017815</name>
</gene>
<protein>
    <submittedName>
        <fullName evidence="1">Uncharacterized protein</fullName>
    </submittedName>
</protein>
<sequence length="143" mass="16636">MKKQVTSRIKNDLAEQGRSPLQANIKCQCTSSAAIPFLKRTIPFSPTLYEKEQIYLGNDQVRYLKNSRSRKRRKVKRTKKLTIFSIKTVKKQRMNEISPIEIAERTSLIENVIVELKVTVEEDVELNRWGNLPLINSRSCLPY</sequence>
<evidence type="ECO:0000313" key="1">
    <source>
        <dbReference type="EMBL" id="KAL2330234.1"/>
    </source>
</evidence>
<dbReference type="Proteomes" id="UP001603857">
    <property type="component" value="Unassembled WGS sequence"/>
</dbReference>
<dbReference type="AlphaFoldDB" id="A0ABD1M371"/>
<name>A0ABD1M371_9FABA</name>
<keyword evidence="2" id="KW-1185">Reference proteome</keyword>
<proteinExistence type="predicted"/>
<organism evidence="1 2">
    <name type="scientific">Flemingia macrophylla</name>
    <dbReference type="NCBI Taxonomy" id="520843"/>
    <lineage>
        <taxon>Eukaryota</taxon>
        <taxon>Viridiplantae</taxon>
        <taxon>Streptophyta</taxon>
        <taxon>Embryophyta</taxon>
        <taxon>Tracheophyta</taxon>
        <taxon>Spermatophyta</taxon>
        <taxon>Magnoliopsida</taxon>
        <taxon>eudicotyledons</taxon>
        <taxon>Gunneridae</taxon>
        <taxon>Pentapetalae</taxon>
        <taxon>rosids</taxon>
        <taxon>fabids</taxon>
        <taxon>Fabales</taxon>
        <taxon>Fabaceae</taxon>
        <taxon>Papilionoideae</taxon>
        <taxon>50 kb inversion clade</taxon>
        <taxon>NPAAA clade</taxon>
        <taxon>indigoferoid/millettioid clade</taxon>
        <taxon>Phaseoleae</taxon>
        <taxon>Flemingia</taxon>
    </lineage>
</organism>
<reference evidence="1 2" key="1">
    <citation type="submission" date="2024-08" db="EMBL/GenBank/DDBJ databases">
        <title>Insights into the chromosomal genome structure of Flemingia macrophylla.</title>
        <authorList>
            <person name="Ding Y."/>
            <person name="Zhao Y."/>
            <person name="Bi W."/>
            <person name="Wu M."/>
            <person name="Zhao G."/>
            <person name="Gong Y."/>
            <person name="Li W."/>
            <person name="Zhang P."/>
        </authorList>
    </citation>
    <scope>NUCLEOTIDE SEQUENCE [LARGE SCALE GENOMIC DNA]</scope>
    <source>
        <strain evidence="1">DYQJB</strain>
        <tissue evidence="1">Leaf</tissue>
    </source>
</reference>